<sequence>MNLSLVVSNVQLTLAIVSFLMNGLLITLIALKSPKTLGIYKFLMMFMSAFEIFYALIDLLVKPEVRTKDYYWVTETNSQRSILPLSVAYPLLLIWACSFGIALACFGVHFVYRYFIVTGNTKWISGFKNCCLWMTFPILSGFVYGVTIHAYLYFDQVLDINLRFARAI</sequence>
<evidence type="ECO:0000313" key="3">
    <source>
        <dbReference type="Proteomes" id="UP000008068"/>
    </source>
</evidence>
<dbReference type="PANTHER" id="PTHR22943">
    <property type="entry name" value="7-TRANSMEMBRANE DOMAIN RECEPTOR C.ELEGANS"/>
    <property type="match status" value="1"/>
</dbReference>
<name>G0NF29_CAEBE</name>
<protein>
    <recommendedName>
        <fullName evidence="4">G-protein coupled receptors family 1 profile domain-containing protein</fullName>
    </recommendedName>
</protein>
<keyword evidence="3" id="KW-1185">Reference proteome</keyword>
<feature type="transmembrane region" description="Helical" evidence="1">
    <location>
        <begin position="87"/>
        <end position="112"/>
    </location>
</feature>
<dbReference type="PANTHER" id="PTHR22943:SF35">
    <property type="entry name" value="SEVEN TM RECEPTOR"/>
    <property type="match status" value="1"/>
</dbReference>
<feature type="transmembrane region" description="Helical" evidence="1">
    <location>
        <begin position="132"/>
        <end position="154"/>
    </location>
</feature>
<keyword evidence="1" id="KW-0812">Transmembrane</keyword>
<proteinExistence type="predicted"/>
<dbReference type="Proteomes" id="UP000008068">
    <property type="component" value="Unassembled WGS sequence"/>
</dbReference>
<dbReference type="GO" id="GO:0005886">
    <property type="term" value="C:plasma membrane"/>
    <property type="evidence" value="ECO:0007669"/>
    <property type="project" value="TreeGrafter"/>
</dbReference>
<dbReference type="OrthoDB" id="5839205at2759"/>
<dbReference type="InParanoid" id="G0NF29"/>
<dbReference type="OMA" id="TIHAYLY"/>
<dbReference type="GO" id="GO:0038022">
    <property type="term" value="F:G protein-coupled olfactory receptor activity"/>
    <property type="evidence" value="ECO:0007669"/>
    <property type="project" value="TreeGrafter"/>
</dbReference>
<feature type="transmembrane region" description="Helical" evidence="1">
    <location>
        <begin position="38"/>
        <end position="57"/>
    </location>
</feature>
<accession>G0NF29</accession>
<evidence type="ECO:0008006" key="4">
    <source>
        <dbReference type="Google" id="ProtNLM"/>
    </source>
</evidence>
<organism evidence="3">
    <name type="scientific">Caenorhabditis brenneri</name>
    <name type="common">Nematode worm</name>
    <dbReference type="NCBI Taxonomy" id="135651"/>
    <lineage>
        <taxon>Eukaryota</taxon>
        <taxon>Metazoa</taxon>
        <taxon>Ecdysozoa</taxon>
        <taxon>Nematoda</taxon>
        <taxon>Chromadorea</taxon>
        <taxon>Rhabditida</taxon>
        <taxon>Rhabditina</taxon>
        <taxon>Rhabditomorpha</taxon>
        <taxon>Rhabditoidea</taxon>
        <taxon>Rhabditidae</taxon>
        <taxon>Peloderinae</taxon>
        <taxon>Caenorhabditis</taxon>
    </lineage>
</organism>
<dbReference type="GO" id="GO:0042048">
    <property type="term" value="P:olfactory behavior"/>
    <property type="evidence" value="ECO:0007669"/>
    <property type="project" value="TreeGrafter"/>
</dbReference>
<gene>
    <name evidence="2" type="ORF">CAEBREN_20014</name>
</gene>
<dbReference type="Pfam" id="PF10326">
    <property type="entry name" value="7TM_GPCR_Str"/>
    <property type="match status" value="1"/>
</dbReference>
<keyword evidence="1" id="KW-1133">Transmembrane helix</keyword>
<dbReference type="EMBL" id="GL379874">
    <property type="protein sequence ID" value="EGT59038.1"/>
    <property type="molecule type" value="Genomic_DNA"/>
</dbReference>
<dbReference type="HOGENOM" id="CLU_1587969_0_0_1"/>
<feature type="transmembrane region" description="Helical" evidence="1">
    <location>
        <begin position="12"/>
        <end position="31"/>
    </location>
</feature>
<evidence type="ECO:0000256" key="1">
    <source>
        <dbReference type="SAM" id="Phobius"/>
    </source>
</evidence>
<dbReference type="InterPro" id="IPR019428">
    <property type="entry name" value="7TM_GPCR_serpentine_rcpt_Str"/>
</dbReference>
<reference evidence="3" key="1">
    <citation type="submission" date="2011-07" db="EMBL/GenBank/DDBJ databases">
        <authorList>
            <consortium name="Caenorhabditis brenneri Sequencing and Analysis Consortium"/>
            <person name="Wilson R.K."/>
        </authorList>
    </citation>
    <scope>NUCLEOTIDE SEQUENCE [LARGE SCALE GENOMIC DNA]</scope>
    <source>
        <strain evidence="3">PB2801</strain>
    </source>
</reference>
<dbReference type="AlphaFoldDB" id="G0NF29"/>
<keyword evidence="1" id="KW-0472">Membrane</keyword>
<evidence type="ECO:0000313" key="2">
    <source>
        <dbReference type="EMBL" id="EGT59038.1"/>
    </source>
</evidence>